<dbReference type="Gene3D" id="1.25.40.20">
    <property type="entry name" value="Ankyrin repeat-containing domain"/>
    <property type="match status" value="1"/>
</dbReference>
<feature type="region of interest" description="Disordered" evidence="1">
    <location>
        <begin position="1"/>
        <end position="39"/>
    </location>
</feature>
<evidence type="ECO:0000256" key="1">
    <source>
        <dbReference type="SAM" id="MobiDB-lite"/>
    </source>
</evidence>
<dbReference type="SMART" id="SM00248">
    <property type="entry name" value="ANK"/>
    <property type="match status" value="3"/>
</dbReference>
<dbReference type="AlphaFoldDB" id="A0AAJ0HB25"/>
<proteinExistence type="predicted"/>
<dbReference type="InterPro" id="IPR002110">
    <property type="entry name" value="Ankyrin_rpt"/>
</dbReference>
<gene>
    <name evidence="2" type="ORF">B0T25DRAFT_571471</name>
</gene>
<reference evidence="2" key="1">
    <citation type="journal article" date="2023" name="Mol. Phylogenet. Evol.">
        <title>Genome-scale phylogeny and comparative genomics of the fungal order Sordariales.</title>
        <authorList>
            <person name="Hensen N."/>
            <person name="Bonometti L."/>
            <person name="Westerberg I."/>
            <person name="Brannstrom I.O."/>
            <person name="Guillou S."/>
            <person name="Cros-Aarteil S."/>
            <person name="Calhoun S."/>
            <person name="Haridas S."/>
            <person name="Kuo A."/>
            <person name="Mondo S."/>
            <person name="Pangilinan J."/>
            <person name="Riley R."/>
            <person name="LaButti K."/>
            <person name="Andreopoulos B."/>
            <person name="Lipzen A."/>
            <person name="Chen C."/>
            <person name="Yan M."/>
            <person name="Daum C."/>
            <person name="Ng V."/>
            <person name="Clum A."/>
            <person name="Steindorff A."/>
            <person name="Ohm R.A."/>
            <person name="Martin F."/>
            <person name="Silar P."/>
            <person name="Natvig D.O."/>
            <person name="Lalanne C."/>
            <person name="Gautier V."/>
            <person name="Ament-Velasquez S.L."/>
            <person name="Kruys A."/>
            <person name="Hutchinson M.I."/>
            <person name="Powell A.J."/>
            <person name="Barry K."/>
            <person name="Miller A.N."/>
            <person name="Grigoriev I.V."/>
            <person name="Debuchy R."/>
            <person name="Gladieux P."/>
            <person name="Hiltunen Thoren M."/>
            <person name="Johannesson H."/>
        </authorList>
    </citation>
    <scope>NUCLEOTIDE SEQUENCE</scope>
    <source>
        <strain evidence="2">CBS 955.72</strain>
    </source>
</reference>
<name>A0AAJ0HB25_9PEZI</name>
<accession>A0AAJ0HB25</accession>
<dbReference type="EMBL" id="JAUIQD010000006">
    <property type="protein sequence ID" value="KAK3346327.1"/>
    <property type="molecule type" value="Genomic_DNA"/>
</dbReference>
<dbReference type="Proteomes" id="UP001275084">
    <property type="component" value="Unassembled WGS sequence"/>
</dbReference>
<reference evidence="2" key="2">
    <citation type="submission" date="2023-06" db="EMBL/GenBank/DDBJ databases">
        <authorList>
            <consortium name="Lawrence Berkeley National Laboratory"/>
            <person name="Haridas S."/>
            <person name="Hensen N."/>
            <person name="Bonometti L."/>
            <person name="Westerberg I."/>
            <person name="Brannstrom I.O."/>
            <person name="Guillou S."/>
            <person name="Cros-Aarteil S."/>
            <person name="Calhoun S."/>
            <person name="Kuo A."/>
            <person name="Mondo S."/>
            <person name="Pangilinan J."/>
            <person name="Riley R."/>
            <person name="Labutti K."/>
            <person name="Andreopoulos B."/>
            <person name="Lipzen A."/>
            <person name="Chen C."/>
            <person name="Yanf M."/>
            <person name="Daum C."/>
            <person name="Ng V."/>
            <person name="Clum A."/>
            <person name="Steindorff A."/>
            <person name="Ohm R."/>
            <person name="Martin F."/>
            <person name="Silar P."/>
            <person name="Natvig D."/>
            <person name="Lalanne C."/>
            <person name="Gautier V."/>
            <person name="Ament-Velasquez S.L."/>
            <person name="Kruys A."/>
            <person name="Hutchinson M.I."/>
            <person name="Powell A.J."/>
            <person name="Barry K."/>
            <person name="Miller A.N."/>
            <person name="Grigoriev I.V."/>
            <person name="Debuchy R."/>
            <person name="Gladieux P."/>
            <person name="Thoren M.H."/>
            <person name="Johannesson H."/>
        </authorList>
    </citation>
    <scope>NUCLEOTIDE SEQUENCE</scope>
    <source>
        <strain evidence="2">CBS 955.72</strain>
    </source>
</reference>
<evidence type="ECO:0000313" key="2">
    <source>
        <dbReference type="EMBL" id="KAK3346327.1"/>
    </source>
</evidence>
<dbReference type="InterPro" id="IPR036770">
    <property type="entry name" value="Ankyrin_rpt-contain_sf"/>
</dbReference>
<organism evidence="2 3">
    <name type="scientific">Lasiosphaeria hispida</name>
    <dbReference type="NCBI Taxonomy" id="260671"/>
    <lineage>
        <taxon>Eukaryota</taxon>
        <taxon>Fungi</taxon>
        <taxon>Dikarya</taxon>
        <taxon>Ascomycota</taxon>
        <taxon>Pezizomycotina</taxon>
        <taxon>Sordariomycetes</taxon>
        <taxon>Sordariomycetidae</taxon>
        <taxon>Sordariales</taxon>
        <taxon>Lasiosphaeriaceae</taxon>
        <taxon>Lasiosphaeria</taxon>
    </lineage>
</organism>
<sequence length="638" mass="72138">MPRRSKTKARATAASTAQQPKLTTSIQDNTRPQGPKPVSTLPISLDVLRGVAGAVSFQDMATLARTCRLAWYELQESIWLRDFEAPGVPALYRAIEQGDIDQVGLVLDRYDEFGAPPSLLYGNGVQWETIAVDSFRLPFRCPPVTLAVYAGNLNVLKLLVNHKIRCPANAWCATRLPSRASEPAQHGNCVHQHRNSTDSRSTGFRYEWHMNGLYIGSWEDLEGAFQMIGCHETAWHSAVQERRLDMAEFLLTADPTSAASNMHPNDMNDIVAVPNLSQWTPPPDTDMLPGSVEWIEAMKTELLKSYPSNEGLLSRVSGWFRSQDSHDSWSAEPHQMSTRQDVITYLLSLGTNPNVLFGDWQGSYIGPLHRALILGDNEPRGSEMARALIVGGAKWWWSLTDPCFAPHTVGFDGWYARPICSLVQQKGWAWYEQQKGPDLGRLLSVIHMISFMLRPEHWDGSKAPLNETLTTVMFEIRNRGPGGCKRERPPQHPGMLYKPASRSAVELALFLVARGARFKSPAMRRNLLRFARNPANVAARLRAAGIWDDKLLKYCWHHDVIARESDAERHLREQKLGYWSLVSKDKVDECAREIAHLTMTQYGYKPRQRWWVQLGSSSWSTWRDLKSHLDDFTLGLDD</sequence>
<comment type="caution">
    <text evidence="2">The sequence shown here is derived from an EMBL/GenBank/DDBJ whole genome shotgun (WGS) entry which is preliminary data.</text>
</comment>
<protein>
    <submittedName>
        <fullName evidence="2">Uncharacterized protein</fullName>
    </submittedName>
</protein>
<feature type="compositionally biased region" description="Polar residues" evidence="1">
    <location>
        <begin position="18"/>
        <end position="32"/>
    </location>
</feature>
<dbReference type="SUPFAM" id="SSF48403">
    <property type="entry name" value="Ankyrin repeat"/>
    <property type="match status" value="1"/>
</dbReference>
<evidence type="ECO:0000313" key="3">
    <source>
        <dbReference type="Proteomes" id="UP001275084"/>
    </source>
</evidence>
<keyword evidence="3" id="KW-1185">Reference proteome</keyword>